<dbReference type="AlphaFoldDB" id="A0A1I4UIL5"/>
<dbReference type="RefSeq" id="WP_092873820.1">
    <property type="nucleotide sequence ID" value="NZ_FOVC01000001.1"/>
</dbReference>
<organism evidence="1 2">
    <name type="scientific">Izhakiella capsodis</name>
    <dbReference type="NCBI Taxonomy" id="1367852"/>
    <lineage>
        <taxon>Bacteria</taxon>
        <taxon>Pseudomonadati</taxon>
        <taxon>Pseudomonadota</taxon>
        <taxon>Gammaproteobacteria</taxon>
        <taxon>Enterobacterales</taxon>
        <taxon>Erwiniaceae</taxon>
        <taxon>Izhakiella</taxon>
    </lineage>
</organism>
<sequence>MNDVSSKELARILQALCVLNGYDVPALNVAEYTNSETANEARRAQALNRTKYCANRQRRQ</sequence>
<name>A0A1I4UIL5_9GAMM</name>
<protein>
    <submittedName>
        <fullName evidence="1">Uncharacterized protein</fullName>
    </submittedName>
</protein>
<reference evidence="2" key="1">
    <citation type="submission" date="2016-10" db="EMBL/GenBank/DDBJ databases">
        <authorList>
            <person name="Varghese N."/>
            <person name="Submissions S."/>
        </authorList>
    </citation>
    <scope>NUCLEOTIDE SEQUENCE [LARGE SCALE GENOMIC DNA]</scope>
    <source>
        <strain evidence="2">N6PO6</strain>
    </source>
</reference>
<proteinExistence type="predicted"/>
<dbReference type="Proteomes" id="UP000242222">
    <property type="component" value="Unassembled WGS sequence"/>
</dbReference>
<evidence type="ECO:0000313" key="2">
    <source>
        <dbReference type="Proteomes" id="UP000242222"/>
    </source>
</evidence>
<keyword evidence="2" id="KW-1185">Reference proteome</keyword>
<evidence type="ECO:0000313" key="1">
    <source>
        <dbReference type="EMBL" id="SFM88839.1"/>
    </source>
</evidence>
<dbReference type="EMBL" id="FOVC01000001">
    <property type="protein sequence ID" value="SFM88839.1"/>
    <property type="molecule type" value="Genomic_DNA"/>
</dbReference>
<accession>A0A1I4UIL5</accession>
<gene>
    <name evidence="1" type="ORF">SAMN05216516_101153</name>
</gene>